<keyword evidence="4" id="KW-1185">Reference proteome</keyword>
<accession>W4VKG3</accession>
<feature type="domain" description="DUF3658" evidence="2">
    <location>
        <begin position="158"/>
        <end position="256"/>
    </location>
</feature>
<dbReference type="Pfam" id="PF08874">
    <property type="entry name" value="DUF1835"/>
    <property type="match status" value="1"/>
</dbReference>
<evidence type="ECO:0008006" key="5">
    <source>
        <dbReference type="Google" id="ProtNLM"/>
    </source>
</evidence>
<evidence type="ECO:0000259" key="2">
    <source>
        <dbReference type="Pfam" id="PF12395"/>
    </source>
</evidence>
<reference evidence="3 4" key="1">
    <citation type="journal article" date="2014" name="Genome Announc.">
        <title>Draft Genome Sequence of the Boron-Tolerant and Moderately Halotolerant Bacterium Gracilibacillus boraciitolerans JCM 21714T.</title>
        <authorList>
            <person name="Ahmed I."/>
            <person name="Oshima K."/>
            <person name="Suda W."/>
            <person name="Kitamura K."/>
            <person name="Iida T."/>
            <person name="Ohmori Y."/>
            <person name="Fujiwara T."/>
            <person name="Hattori M."/>
            <person name="Ohkuma M."/>
        </authorList>
    </citation>
    <scope>NUCLEOTIDE SEQUENCE [LARGE SCALE GENOMIC DNA]</scope>
    <source>
        <strain evidence="3 4">JCM 21714</strain>
    </source>
</reference>
<organism evidence="3 4">
    <name type="scientific">Gracilibacillus boraciitolerans JCM 21714</name>
    <dbReference type="NCBI Taxonomy" id="1298598"/>
    <lineage>
        <taxon>Bacteria</taxon>
        <taxon>Bacillati</taxon>
        <taxon>Bacillota</taxon>
        <taxon>Bacilli</taxon>
        <taxon>Bacillales</taxon>
        <taxon>Bacillaceae</taxon>
        <taxon>Gracilibacillus</taxon>
    </lineage>
</organism>
<dbReference type="OrthoDB" id="343110at2"/>
<dbReference type="eggNOG" id="ENOG502ZC22">
    <property type="taxonomic scope" value="Bacteria"/>
</dbReference>
<gene>
    <name evidence="3" type="ORF">JCM21714_2741</name>
</gene>
<sequence length="265" mass="30625">MILIIFGAAATCSLKHALKSNSHEIISFPVDFSIGPITNIHKKIGIQHYFTWLQSALHSNRGNLEDDQNVFCNSLQKISEIKDGEQITIWTCENASEQIGLRICCYLLKDKNVEVNSINTFHAMNEYMKDTELRMDIRHTGDCNMTQLLHFYKHSICPVTEEMKSDYVEAGENLLNNNSIARSWLQEKVVDEKETKDDQFIQNCVKRLQINDNKDYIKATIVIGEVIGHTDQPLSDVWIEYRIRSLIDSYQLEYEAVCNQCERIK</sequence>
<name>W4VKG3_9BACI</name>
<dbReference type="InterPro" id="IPR014973">
    <property type="entry name" value="DUF1835"/>
</dbReference>
<dbReference type="AlphaFoldDB" id="W4VKG3"/>
<evidence type="ECO:0000313" key="4">
    <source>
        <dbReference type="Proteomes" id="UP000019102"/>
    </source>
</evidence>
<evidence type="ECO:0000259" key="1">
    <source>
        <dbReference type="Pfam" id="PF08874"/>
    </source>
</evidence>
<dbReference type="STRING" id="1298598.JCM21714_2741"/>
<feature type="domain" description="DUF1835" evidence="1">
    <location>
        <begin position="4"/>
        <end position="120"/>
    </location>
</feature>
<dbReference type="InterPro" id="IPR022123">
    <property type="entry name" value="DUF3658"/>
</dbReference>
<dbReference type="RefSeq" id="WP_035723979.1">
    <property type="nucleotide sequence ID" value="NZ_BAVS01000014.1"/>
</dbReference>
<comment type="caution">
    <text evidence="3">The sequence shown here is derived from an EMBL/GenBank/DDBJ whole genome shotgun (WGS) entry which is preliminary data.</text>
</comment>
<dbReference type="Proteomes" id="UP000019102">
    <property type="component" value="Unassembled WGS sequence"/>
</dbReference>
<proteinExistence type="predicted"/>
<dbReference type="Pfam" id="PF12395">
    <property type="entry name" value="DUF3658"/>
    <property type="match status" value="1"/>
</dbReference>
<dbReference type="EMBL" id="BAVS01000014">
    <property type="protein sequence ID" value="GAE93641.1"/>
    <property type="molecule type" value="Genomic_DNA"/>
</dbReference>
<evidence type="ECO:0000313" key="3">
    <source>
        <dbReference type="EMBL" id="GAE93641.1"/>
    </source>
</evidence>
<protein>
    <recommendedName>
        <fullName evidence="5">DUF1835 domain-containing protein</fullName>
    </recommendedName>
</protein>